<dbReference type="InterPro" id="IPR003661">
    <property type="entry name" value="HisK_dim/P_dom"/>
</dbReference>
<keyword evidence="8" id="KW-0472">Membrane</keyword>
<keyword evidence="4" id="KW-0808">Transferase</keyword>
<evidence type="ECO:0000256" key="4">
    <source>
        <dbReference type="ARBA" id="ARBA00022679"/>
    </source>
</evidence>
<dbReference type="InterPro" id="IPR036890">
    <property type="entry name" value="HATPase_C_sf"/>
</dbReference>
<dbReference type="CDD" id="cd00082">
    <property type="entry name" value="HisKA"/>
    <property type="match status" value="1"/>
</dbReference>
<evidence type="ECO:0000256" key="2">
    <source>
        <dbReference type="ARBA" id="ARBA00012438"/>
    </source>
</evidence>
<evidence type="ECO:0000313" key="12">
    <source>
        <dbReference type="Proteomes" id="UP000562395"/>
    </source>
</evidence>
<feature type="domain" description="Response regulatory" evidence="10">
    <location>
        <begin position="339"/>
        <end position="454"/>
    </location>
</feature>
<dbReference type="Gene3D" id="3.30.565.10">
    <property type="entry name" value="Histidine kinase-like ATPase, C-terminal domain"/>
    <property type="match status" value="1"/>
</dbReference>
<feature type="modified residue" description="4-aspartylphosphate" evidence="7">
    <location>
        <position position="388"/>
    </location>
</feature>
<dbReference type="GO" id="GO:0005886">
    <property type="term" value="C:plasma membrane"/>
    <property type="evidence" value="ECO:0007669"/>
    <property type="project" value="TreeGrafter"/>
</dbReference>
<dbReference type="InterPro" id="IPR036097">
    <property type="entry name" value="HisK_dim/P_sf"/>
</dbReference>
<dbReference type="Pfam" id="PF02518">
    <property type="entry name" value="HATPase_c"/>
    <property type="match status" value="1"/>
</dbReference>
<evidence type="ECO:0000256" key="8">
    <source>
        <dbReference type="SAM" id="Phobius"/>
    </source>
</evidence>
<dbReference type="AlphaFoldDB" id="A0A7W5ZUS9"/>
<evidence type="ECO:0000259" key="9">
    <source>
        <dbReference type="PROSITE" id="PS50109"/>
    </source>
</evidence>
<dbReference type="SMART" id="SM00387">
    <property type="entry name" value="HATPase_c"/>
    <property type="match status" value="1"/>
</dbReference>
<proteinExistence type="predicted"/>
<dbReference type="PANTHER" id="PTHR43047">
    <property type="entry name" value="TWO-COMPONENT HISTIDINE PROTEIN KINASE"/>
    <property type="match status" value="1"/>
</dbReference>
<accession>A0A7W5ZUS9</accession>
<gene>
    <name evidence="11" type="ORF">GGQ88_001629</name>
</gene>
<dbReference type="SUPFAM" id="SSF52172">
    <property type="entry name" value="CheY-like"/>
    <property type="match status" value="1"/>
</dbReference>
<feature type="domain" description="Histidine kinase" evidence="9">
    <location>
        <begin position="101"/>
        <end position="316"/>
    </location>
</feature>
<evidence type="ECO:0000256" key="1">
    <source>
        <dbReference type="ARBA" id="ARBA00000085"/>
    </source>
</evidence>
<dbReference type="SUPFAM" id="SSF55874">
    <property type="entry name" value="ATPase domain of HSP90 chaperone/DNA topoisomerase II/histidine kinase"/>
    <property type="match status" value="1"/>
</dbReference>
<dbReference type="SMART" id="SM00388">
    <property type="entry name" value="HisKA"/>
    <property type="match status" value="1"/>
</dbReference>
<feature type="transmembrane region" description="Helical" evidence="8">
    <location>
        <begin position="48"/>
        <end position="67"/>
    </location>
</feature>
<dbReference type="SMART" id="SM00448">
    <property type="entry name" value="REC"/>
    <property type="match status" value="1"/>
</dbReference>
<evidence type="ECO:0000256" key="6">
    <source>
        <dbReference type="ARBA" id="ARBA00023012"/>
    </source>
</evidence>
<keyword evidence="8" id="KW-0812">Transmembrane</keyword>
<evidence type="ECO:0000313" key="11">
    <source>
        <dbReference type="EMBL" id="MBB3860363.1"/>
    </source>
</evidence>
<dbReference type="GO" id="GO:0009927">
    <property type="term" value="F:histidine phosphotransfer kinase activity"/>
    <property type="evidence" value="ECO:0007669"/>
    <property type="project" value="TreeGrafter"/>
</dbReference>
<comment type="catalytic activity">
    <reaction evidence="1">
        <text>ATP + protein L-histidine = ADP + protein N-phospho-L-histidine.</text>
        <dbReference type="EC" id="2.7.13.3"/>
    </reaction>
</comment>
<evidence type="ECO:0000256" key="7">
    <source>
        <dbReference type="PROSITE-ProRule" id="PRU00169"/>
    </source>
</evidence>
<protein>
    <recommendedName>
        <fullName evidence="2">histidine kinase</fullName>
        <ecNumber evidence="2">2.7.13.3</ecNumber>
    </recommendedName>
</protein>
<keyword evidence="12" id="KW-1185">Reference proteome</keyword>
<dbReference type="PROSITE" id="PS50109">
    <property type="entry name" value="HIS_KIN"/>
    <property type="match status" value="1"/>
</dbReference>
<dbReference type="InterPro" id="IPR011006">
    <property type="entry name" value="CheY-like_superfamily"/>
</dbReference>
<evidence type="ECO:0000256" key="3">
    <source>
        <dbReference type="ARBA" id="ARBA00022553"/>
    </source>
</evidence>
<organism evidence="11 12">
    <name type="scientific">Novosphingobium hassiacum</name>
    <dbReference type="NCBI Taxonomy" id="173676"/>
    <lineage>
        <taxon>Bacteria</taxon>
        <taxon>Pseudomonadati</taxon>
        <taxon>Pseudomonadota</taxon>
        <taxon>Alphaproteobacteria</taxon>
        <taxon>Sphingomonadales</taxon>
        <taxon>Sphingomonadaceae</taxon>
        <taxon>Novosphingobium</taxon>
    </lineage>
</organism>
<dbReference type="InterPro" id="IPR004358">
    <property type="entry name" value="Sig_transdc_His_kin-like_C"/>
</dbReference>
<dbReference type="PRINTS" id="PR00344">
    <property type="entry name" value="BCTRLSENSOR"/>
</dbReference>
<sequence>MRLPARLSARAAPSARAPRRAELAAGVSCVLTLVLIAADMLVPGQSDVLYVATLISAIAACALFAFVPARVEPVPVELAELIRDRDAAQSASAAKSRYLANVSHEIRSPLNAIYGYAQLVEQETAVDPRDAARVIRRSAEHLTNLVEGLLDIASVEQGIVRIDNAVVRLGPVVEQVADMFRPQAEAKGLEFRCETPDRLPEFVRMDVRRVRQVLINLVSNAVKFTASGTVVLSLKWAGQTATFEVRDTGPGIASTDAEQAFMPFERMDQTGAGEASGAGLGLAITRAIVNMLGGDISVDSLAGHGTCFTVRLLMPQVSGVVDRAAAALRPTGYTGDRRSLLLVDDDPDNRSLLRSALGELGFELSQASDGHTALALAGQTHFDAVILDVSMPGISGWEAAAHLRAVHGAAMRIIMLSANASERHGASGQEPDHDRFLLKPIDLSLLIDTLGELLGLEWTRPVSADAAKSERRDSVPELTPAALEHAQRLKSLVRIGHVRALEDEIRNLERADPNARVLIATLYDCLDRFDLAGLGRTLEEF</sequence>
<dbReference type="Pfam" id="PF00072">
    <property type="entry name" value="Response_reg"/>
    <property type="match status" value="1"/>
</dbReference>
<dbReference type="InterPro" id="IPR003594">
    <property type="entry name" value="HATPase_dom"/>
</dbReference>
<keyword evidence="5 11" id="KW-0418">Kinase</keyword>
<name>A0A7W5ZUS9_9SPHN</name>
<dbReference type="PROSITE" id="PS50110">
    <property type="entry name" value="RESPONSE_REGULATORY"/>
    <property type="match status" value="1"/>
</dbReference>
<keyword evidence="6" id="KW-0902">Two-component regulatory system</keyword>
<dbReference type="Gene3D" id="3.40.50.2300">
    <property type="match status" value="1"/>
</dbReference>
<dbReference type="Gene3D" id="1.10.287.130">
    <property type="match status" value="1"/>
</dbReference>
<dbReference type="PANTHER" id="PTHR43047:SF72">
    <property type="entry name" value="OSMOSENSING HISTIDINE PROTEIN KINASE SLN1"/>
    <property type="match status" value="1"/>
</dbReference>
<dbReference type="EC" id="2.7.13.3" evidence="2"/>
<dbReference type="EMBL" id="JACICY010000003">
    <property type="protein sequence ID" value="MBB3860363.1"/>
    <property type="molecule type" value="Genomic_DNA"/>
</dbReference>
<dbReference type="GO" id="GO:0000155">
    <property type="term" value="F:phosphorelay sensor kinase activity"/>
    <property type="evidence" value="ECO:0007669"/>
    <property type="project" value="InterPro"/>
</dbReference>
<keyword evidence="8" id="KW-1133">Transmembrane helix</keyword>
<comment type="caution">
    <text evidence="11">The sequence shown here is derived from an EMBL/GenBank/DDBJ whole genome shotgun (WGS) entry which is preliminary data.</text>
</comment>
<dbReference type="InterPro" id="IPR005467">
    <property type="entry name" value="His_kinase_dom"/>
</dbReference>
<dbReference type="CDD" id="cd17546">
    <property type="entry name" value="REC_hyHK_CKI1_RcsC-like"/>
    <property type="match status" value="1"/>
</dbReference>
<dbReference type="Pfam" id="PF00512">
    <property type="entry name" value="HisKA"/>
    <property type="match status" value="1"/>
</dbReference>
<dbReference type="CDD" id="cd16922">
    <property type="entry name" value="HATPase_EvgS-ArcB-TorS-like"/>
    <property type="match status" value="1"/>
</dbReference>
<keyword evidence="3 7" id="KW-0597">Phosphoprotein</keyword>
<feature type="transmembrane region" description="Helical" evidence="8">
    <location>
        <begin position="21"/>
        <end position="42"/>
    </location>
</feature>
<reference evidence="11 12" key="1">
    <citation type="submission" date="2020-08" db="EMBL/GenBank/DDBJ databases">
        <title>Genomic Encyclopedia of Type Strains, Phase IV (KMG-IV): sequencing the most valuable type-strain genomes for metagenomic binning, comparative biology and taxonomic classification.</title>
        <authorList>
            <person name="Goeker M."/>
        </authorList>
    </citation>
    <scope>NUCLEOTIDE SEQUENCE [LARGE SCALE GENOMIC DNA]</scope>
    <source>
        <strain evidence="11 12">DSM 14552</strain>
    </source>
</reference>
<dbReference type="Proteomes" id="UP000562395">
    <property type="component" value="Unassembled WGS sequence"/>
</dbReference>
<dbReference type="SUPFAM" id="SSF47384">
    <property type="entry name" value="Homodimeric domain of signal transducing histidine kinase"/>
    <property type="match status" value="1"/>
</dbReference>
<dbReference type="FunFam" id="3.30.565.10:FF:000010">
    <property type="entry name" value="Sensor histidine kinase RcsC"/>
    <property type="match status" value="1"/>
</dbReference>
<dbReference type="InterPro" id="IPR001789">
    <property type="entry name" value="Sig_transdc_resp-reg_receiver"/>
</dbReference>
<evidence type="ECO:0000256" key="5">
    <source>
        <dbReference type="ARBA" id="ARBA00022777"/>
    </source>
</evidence>
<evidence type="ECO:0000259" key="10">
    <source>
        <dbReference type="PROSITE" id="PS50110"/>
    </source>
</evidence>
<dbReference type="RefSeq" id="WP_343057126.1">
    <property type="nucleotide sequence ID" value="NZ_JACICY010000003.1"/>
</dbReference>